<dbReference type="Proteomes" id="UP000034603">
    <property type="component" value="Unassembled WGS sequence"/>
</dbReference>
<evidence type="ECO:0000313" key="2">
    <source>
        <dbReference type="Proteomes" id="UP000034603"/>
    </source>
</evidence>
<protein>
    <recommendedName>
        <fullName evidence="3">CopG family transcriptional regulator</fullName>
    </recommendedName>
</protein>
<dbReference type="EMBL" id="LBTR01000047">
    <property type="protein sequence ID" value="KKQ43583.1"/>
    <property type="molecule type" value="Genomic_DNA"/>
</dbReference>
<organism evidence="1 2">
    <name type="scientific">Candidatus Woesebacteria bacterium GW2011_GWA1_37_8</name>
    <dbReference type="NCBI Taxonomy" id="1618546"/>
    <lineage>
        <taxon>Bacteria</taxon>
        <taxon>Candidatus Woeseibacteriota</taxon>
    </lineage>
</organism>
<sequence>MTTNNYSARVKANNKQRITLFVNPSIAKQARAQAVVDEISLTSIVEKALIAYLPNETIIKKANI</sequence>
<dbReference type="AlphaFoldDB" id="A0A0G0HK97"/>
<name>A0A0G0HK97_9BACT</name>
<proteinExistence type="predicted"/>
<evidence type="ECO:0000313" key="1">
    <source>
        <dbReference type="EMBL" id="KKQ43583.1"/>
    </source>
</evidence>
<gene>
    <name evidence="1" type="ORF">US62_C0047G0007</name>
</gene>
<accession>A0A0G0HK97</accession>
<reference evidence="1 2" key="1">
    <citation type="journal article" date="2015" name="Nature">
        <title>rRNA introns, odd ribosomes, and small enigmatic genomes across a large radiation of phyla.</title>
        <authorList>
            <person name="Brown C.T."/>
            <person name="Hug L.A."/>
            <person name="Thomas B.C."/>
            <person name="Sharon I."/>
            <person name="Castelle C.J."/>
            <person name="Singh A."/>
            <person name="Wilkins M.J."/>
            <person name="Williams K.H."/>
            <person name="Banfield J.F."/>
        </authorList>
    </citation>
    <scope>NUCLEOTIDE SEQUENCE [LARGE SCALE GENOMIC DNA]</scope>
</reference>
<comment type="caution">
    <text evidence="1">The sequence shown here is derived from an EMBL/GenBank/DDBJ whole genome shotgun (WGS) entry which is preliminary data.</text>
</comment>
<evidence type="ECO:0008006" key="3">
    <source>
        <dbReference type="Google" id="ProtNLM"/>
    </source>
</evidence>